<dbReference type="SUPFAM" id="SSF51735">
    <property type="entry name" value="NAD(P)-binding Rossmann-fold domains"/>
    <property type="match status" value="1"/>
</dbReference>
<evidence type="ECO:0000313" key="5">
    <source>
        <dbReference type="EMBL" id="SVB13320.1"/>
    </source>
</evidence>
<keyword evidence="2" id="KW-0862">Zinc</keyword>
<evidence type="ECO:0000259" key="4">
    <source>
        <dbReference type="SMART" id="SM00829"/>
    </source>
</evidence>
<dbReference type="GO" id="GO:0008270">
    <property type="term" value="F:zinc ion binding"/>
    <property type="evidence" value="ECO:0007669"/>
    <property type="project" value="InterPro"/>
</dbReference>
<sequence>IVLHGKQDLRFNPNQRTPKPGTGEVLLRMTYSSICQTDIEMWQHGMFIKNSEPRILGHEAAGIIEALGEGVSSIQVGTRVAVENVRTCGVCFFCRKGTSQLCDNGRNFGFTDDGGLAEYGVWPADLCIPLPDNVTNEEAPLAEPTSVAVHAVEHTDISMGSSAAIIGCGVVGLATLQVLRASGATVIAIDPREQSLAIATEVGATEVLNPTKTDPAQALPELTNGHGPDVIIETAGAPGTALNAAQWVRKGGRAVIVGFSHQDQTLNFGRAHQGEKTVIASSATSTGGYQKAVDLIARGAVNVKPLISDLVPLNRGIQDGFEQMLKPNKNVYRILVGNG</sequence>
<dbReference type="InterPro" id="IPR036291">
    <property type="entry name" value="NAD(P)-bd_dom_sf"/>
</dbReference>
<evidence type="ECO:0000256" key="3">
    <source>
        <dbReference type="ARBA" id="ARBA00023002"/>
    </source>
</evidence>
<dbReference type="InterPro" id="IPR013154">
    <property type="entry name" value="ADH-like_N"/>
</dbReference>
<accession>A0A382BHJ0</accession>
<dbReference type="AlphaFoldDB" id="A0A382BHJ0"/>
<feature type="domain" description="Enoyl reductase (ER)" evidence="4">
    <location>
        <begin position="5"/>
        <end position="336"/>
    </location>
</feature>
<dbReference type="InterPro" id="IPR002328">
    <property type="entry name" value="ADH_Zn_CS"/>
</dbReference>
<dbReference type="PROSITE" id="PS00059">
    <property type="entry name" value="ADH_ZINC"/>
    <property type="match status" value="1"/>
</dbReference>
<keyword evidence="3" id="KW-0560">Oxidoreductase</keyword>
<proteinExistence type="predicted"/>
<evidence type="ECO:0000256" key="1">
    <source>
        <dbReference type="ARBA" id="ARBA00022723"/>
    </source>
</evidence>
<dbReference type="GO" id="GO:0016491">
    <property type="term" value="F:oxidoreductase activity"/>
    <property type="evidence" value="ECO:0007669"/>
    <property type="project" value="UniProtKB-KW"/>
</dbReference>
<dbReference type="PANTHER" id="PTHR43401:SF2">
    <property type="entry name" value="L-THREONINE 3-DEHYDROGENASE"/>
    <property type="match status" value="1"/>
</dbReference>
<dbReference type="InterPro" id="IPR013149">
    <property type="entry name" value="ADH-like_C"/>
</dbReference>
<protein>
    <recommendedName>
        <fullName evidence="4">Enoyl reductase (ER) domain-containing protein</fullName>
    </recommendedName>
</protein>
<dbReference type="InterPro" id="IPR020843">
    <property type="entry name" value="ER"/>
</dbReference>
<dbReference type="Gene3D" id="3.90.180.10">
    <property type="entry name" value="Medium-chain alcohol dehydrogenases, catalytic domain"/>
    <property type="match status" value="1"/>
</dbReference>
<dbReference type="InterPro" id="IPR011032">
    <property type="entry name" value="GroES-like_sf"/>
</dbReference>
<dbReference type="EMBL" id="UINC01029864">
    <property type="protein sequence ID" value="SVB13320.1"/>
    <property type="molecule type" value="Genomic_DNA"/>
</dbReference>
<dbReference type="InterPro" id="IPR050129">
    <property type="entry name" value="Zn_alcohol_dh"/>
</dbReference>
<name>A0A382BHJ0_9ZZZZ</name>
<dbReference type="Pfam" id="PF08240">
    <property type="entry name" value="ADH_N"/>
    <property type="match status" value="1"/>
</dbReference>
<dbReference type="PANTHER" id="PTHR43401">
    <property type="entry name" value="L-THREONINE 3-DEHYDROGENASE"/>
    <property type="match status" value="1"/>
</dbReference>
<gene>
    <name evidence="5" type="ORF">METZ01_LOCUS166174</name>
</gene>
<feature type="non-terminal residue" evidence="5">
    <location>
        <position position="1"/>
    </location>
</feature>
<keyword evidence="1" id="KW-0479">Metal-binding</keyword>
<dbReference type="Gene3D" id="3.40.50.720">
    <property type="entry name" value="NAD(P)-binding Rossmann-like Domain"/>
    <property type="match status" value="1"/>
</dbReference>
<evidence type="ECO:0000256" key="2">
    <source>
        <dbReference type="ARBA" id="ARBA00022833"/>
    </source>
</evidence>
<dbReference type="SUPFAM" id="SSF50129">
    <property type="entry name" value="GroES-like"/>
    <property type="match status" value="1"/>
</dbReference>
<reference evidence="5" key="1">
    <citation type="submission" date="2018-05" db="EMBL/GenBank/DDBJ databases">
        <authorList>
            <person name="Lanie J.A."/>
            <person name="Ng W.-L."/>
            <person name="Kazmierczak K.M."/>
            <person name="Andrzejewski T.M."/>
            <person name="Davidsen T.M."/>
            <person name="Wayne K.J."/>
            <person name="Tettelin H."/>
            <person name="Glass J.I."/>
            <person name="Rusch D."/>
            <person name="Podicherti R."/>
            <person name="Tsui H.-C.T."/>
            <person name="Winkler M.E."/>
        </authorList>
    </citation>
    <scope>NUCLEOTIDE SEQUENCE</scope>
</reference>
<dbReference type="Pfam" id="PF00107">
    <property type="entry name" value="ADH_zinc_N"/>
    <property type="match status" value="1"/>
</dbReference>
<organism evidence="5">
    <name type="scientific">marine metagenome</name>
    <dbReference type="NCBI Taxonomy" id="408172"/>
    <lineage>
        <taxon>unclassified sequences</taxon>
        <taxon>metagenomes</taxon>
        <taxon>ecological metagenomes</taxon>
    </lineage>
</organism>
<dbReference type="SMART" id="SM00829">
    <property type="entry name" value="PKS_ER"/>
    <property type="match status" value="1"/>
</dbReference>